<proteinExistence type="predicted"/>
<dbReference type="InterPro" id="IPR039615">
    <property type="entry name" value="PKS"/>
</dbReference>
<evidence type="ECO:0000313" key="3">
    <source>
        <dbReference type="Proteomes" id="UP000636800"/>
    </source>
</evidence>
<dbReference type="EMBL" id="JADCNL010000009">
    <property type="protein sequence ID" value="KAG0466912.1"/>
    <property type="molecule type" value="Genomic_DNA"/>
</dbReference>
<dbReference type="GO" id="GO:0009638">
    <property type="term" value="P:phototropism"/>
    <property type="evidence" value="ECO:0007669"/>
    <property type="project" value="InterPro"/>
</dbReference>
<accession>A0A835UMB1</accession>
<gene>
    <name evidence="2" type="ORF">HPP92_018492</name>
</gene>
<name>A0A835UMB1_VANPL</name>
<comment type="caution">
    <text evidence="2">The sequence shown here is derived from an EMBL/GenBank/DDBJ whole genome shotgun (WGS) entry which is preliminary data.</text>
</comment>
<evidence type="ECO:0000313" key="2">
    <source>
        <dbReference type="EMBL" id="KAG0466912.1"/>
    </source>
</evidence>
<protein>
    <submittedName>
        <fullName evidence="2">Uncharacterized protein</fullName>
    </submittedName>
</protein>
<feature type="region of interest" description="Disordered" evidence="1">
    <location>
        <begin position="231"/>
        <end position="259"/>
    </location>
</feature>
<feature type="region of interest" description="Disordered" evidence="1">
    <location>
        <begin position="273"/>
        <end position="309"/>
    </location>
</feature>
<keyword evidence="3" id="KW-1185">Reference proteome</keyword>
<evidence type="ECO:0000256" key="1">
    <source>
        <dbReference type="SAM" id="MobiDB-lite"/>
    </source>
</evidence>
<dbReference type="AlphaFoldDB" id="A0A835UMB1"/>
<dbReference type="PANTHER" id="PTHR33781">
    <property type="entry name" value="PROTEIN PHYTOCHROME KINASE SUBSTRATE 1-RELATED"/>
    <property type="match status" value="1"/>
</dbReference>
<sequence>MANATSLDASYIALQASLSGCKEACGGAINSTVPGSDTSDPRGVAPPPRVSLVRKRPDEDSEIDIFGAEKYFGFGEYASPICIDPRAAAPVSKSRSSTWSEMCRGNSRGGLLRPRQRTPLRQLGGLICCYSCSRNRDAIVVHKANGGEMNSCELDQNDFGTASWRIRTASQMGPWQWPSKNCNGKLSKEDALDTNRISESSSDLFEIDSVCFGRGSIDWSMATASAANVSVASNRSGEIGGHREKPQQGPRPRSRATAGLLFGGCSSQKAVRVVSSRARRDQSAGGRGGAAEVHISSAPSARFHLDPDAVGGTGRVLPLRIARVSLESPRTAR</sequence>
<dbReference type="OrthoDB" id="735913at2759"/>
<dbReference type="PANTHER" id="PTHR33781:SF4">
    <property type="entry name" value="PROTEIN PHYTOCHROME KINASE SUBSTRATE 1"/>
    <property type="match status" value="1"/>
</dbReference>
<organism evidence="2 3">
    <name type="scientific">Vanilla planifolia</name>
    <name type="common">Vanilla</name>
    <dbReference type="NCBI Taxonomy" id="51239"/>
    <lineage>
        <taxon>Eukaryota</taxon>
        <taxon>Viridiplantae</taxon>
        <taxon>Streptophyta</taxon>
        <taxon>Embryophyta</taxon>
        <taxon>Tracheophyta</taxon>
        <taxon>Spermatophyta</taxon>
        <taxon>Magnoliopsida</taxon>
        <taxon>Liliopsida</taxon>
        <taxon>Asparagales</taxon>
        <taxon>Orchidaceae</taxon>
        <taxon>Vanilloideae</taxon>
        <taxon>Vanilleae</taxon>
        <taxon>Vanilla</taxon>
    </lineage>
</organism>
<reference evidence="2 3" key="1">
    <citation type="journal article" date="2020" name="Nat. Food">
        <title>A phased Vanilla planifolia genome enables genetic improvement of flavour and production.</title>
        <authorList>
            <person name="Hasing T."/>
            <person name="Tang H."/>
            <person name="Brym M."/>
            <person name="Khazi F."/>
            <person name="Huang T."/>
            <person name="Chambers A.H."/>
        </authorList>
    </citation>
    <scope>NUCLEOTIDE SEQUENCE [LARGE SCALE GENOMIC DNA]</scope>
    <source>
        <tissue evidence="2">Leaf</tissue>
    </source>
</reference>
<feature type="region of interest" description="Disordered" evidence="1">
    <location>
        <begin position="32"/>
        <end position="56"/>
    </location>
</feature>
<dbReference type="Proteomes" id="UP000636800">
    <property type="component" value="Unassembled WGS sequence"/>
</dbReference>